<feature type="compositionally biased region" description="Basic residues" evidence="1">
    <location>
        <begin position="27"/>
        <end position="37"/>
    </location>
</feature>
<reference evidence="3" key="1">
    <citation type="journal article" date="2019" name="Sci. Rep.">
        <title>Draft genome of Tanacetum cinerariifolium, the natural source of mosquito coil.</title>
        <authorList>
            <person name="Yamashiro T."/>
            <person name="Shiraishi A."/>
            <person name="Satake H."/>
            <person name="Nakayama K."/>
        </authorList>
    </citation>
    <scope>NUCLEOTIDE SEQUENCE</scope>
</reference>
<feature type="non-terminal residue" evidence="3">
    <location>
        <position position="376"/>
    </location>
</feature>
<feature type="region of interest" description="Disordered" evidence="1">
    <location>
        <begin position="1"/>
        <end position="37"/>
    </location>
</feature>
<evidence type="ECO:0000256" key="1">
    <source>
        <dbReference type="SAM" id="MobiDB-lite"/>
    </source>
</evidence>
<keyword evidence="3" id="KW-0808">Transferase</keyword>
<dbReference type="PANTHER" id="PTHR46890:SF1">
    <property type="entry name" value="REVERSE TRANSCRIPTASE DOMAIN-CONTAINING PROTEIN"/>
    <property type="match status" value="1"/>
</dbReference>
<feature type="non-terminal residue" evidence="3">
    <location>
        <position position="1"/>
    </location>
</feature>
<comment type="caution">
    <text evidence="3">The sequence shown here is derived from an EMBL/GenBank/DDBJ whole genome shotgun (WGS) entry which is preliminary data.</text>
</comment>
<dbReference type="EMBL" id="BKCJ010428975">
    <property type="protein sequence ID" value="GFA46610.1"/>
    <property type="molecule type" value="Genomic_DNA"/>
</dbReference>
<protein>
    <submittedName>
        <fullName evidence="3">Cysteine-rich receptor-like protein kinase</fullName>
    </submittedName>
</protein>
<sequence length="376" mass="41997">KKLSQGSSSSSSKCNNNEDNVNEKQINKRSMKKFSNKHKGWAGKMSFHLMKKRPRVIRLHQLLSSNPKAGDSCDEIVETLADATKPIVKETVGLQQSNESGSSGGILTVWDNIRFLDTKAMGEEGFLVVVGSWKARDGIVGKTMLNGLMIDGTWCEDPVAIKAKVVDFYKNIFAENESSRPVILNNNFKKISSEEKGELEQDVEEEEVWNAINFVVANRLQNKKVIHKVVGEEQNGFIQGRYILDGALIANEAVQGKWCKWIEACQTLTSISVLVSGSPTPEFKMKRRVRQDDPLSPFLYLVAAGEFNVTIKEVVSCEYFIGVKIGSSAIPVSHLQYVDDTLIFGEWKESNARNLMRIMKCVKQASGLKINSEKTK</sequence>
<dbReference type="PANTHER" id="PTHR46890">
    <property type="entry name" value="NON-LTR RETROLELEMENT REVERSE TRANSCRIPTASE-LIKE PROTEIN-RELATED"/>
    <property type="match status" value="1"/>
</dbReference>
<dbReference type="Pfam" id="PF00078">
    <property type="entry name" value="RVT_1"/>
    <property type="match status" value="1"/>
</dbReference>
<gene>
    <name evidence="3" type="ORF">Tci_618582</name>
</gene>
<keyword evidence="3" id="KW-0418">Kinase</keyword>
<dbReference type="InterPro" id="IPR052343">
    <property type="entry name" value="Retrotransposon-Effector_Assoc"/>
</dbReference>
<accession>A0A699JML1</accession>
<organism evidence="3">
    <name type="scientific">Tanacetum cinerariifolium</name>
    <name type="common">Dalmatian daisy</name>
    <name type="synonym">Chrysanthemum cinerariifolium</name>
    <dbReference type="NCBI Taxonomy" id="118510"/>
    <lineage>
        <taxon>Eukaryota</taxon>
        <taxon>Viridiplantae</taxon>
        <taxon>Streptophyta</taxon>
        <taxon>Embryophyta</taxon>
        <taxon>Tracheophyta</taxon>
        <taxon>Spermatophyta</taxon>
        <taxon>Magnoliopsida</taxon>
        <taxon>eudicotyledons</taxon>
        <taxon>Gunneridae</taxon>
        <taxon>Pentapetalae</taxon>
        <taxon>asterids</taxon>
        <taxon>campanulids</taxon>
        <taxon>Asterales</taxon>
        <taxon>Asteraceae</taxon>
        <taxon>Asteroideae</taxon>
        <taxon>Anthemideae</taxon>
        <taxon>Anthemidinae</taxon>
        <taxon>Tanacetum</taxon>
    </lineage>
</organism>
<evidence type="ECO:0000259" key="2">
    <source>
        <dbReference type="Pfam" id="PF00078"/>
    </source>
</evidence>
<proteinExistence type="predicted"/>
<keyword evidence="3" id="KW-0675">Receptor</keyword>
<dbReference type="GO" id="GO:0016301">
    <property type="term" value="F:kinase activity"/>
    <property type="evidence" value="ECO:0007669"/>
    <property type="project" value="UniProtKB-KW"/>
</dbReference>
<dbReference type="AlphaFoldDB" id="A0A699JML1"/>
<evidence type="ECO:0000313" key="3">
    <source>
        <dbReference type="EMBL" id="GFA46610.1"/>
    </source>
</evidence>
<name>A0A699JML1_TANCI</name>
<dbReference type="InterPro" id="IPR000477">
    <property type="entry name" value="RT_dom"/>
</dbReference>
<feature type="domain" description="Reverse transcriptase" evidence="2">
    <location>
        <begin position="265"/>
        <end position="376"/>
    </location>
</feature>